<dbReference type="EMBL" id="KV417699">
    <property type="protein sequence ID" value="KZP09470.1"/>
    <property type="molecule type" value="Genomic_DNA"/>
</dbReference>
<feature type="transmembrane region" description="Helical" evidence="1">
    <location>
        <begin position="286"/>
        <end position="309"/>
    </location>
</feature>
<feature type="transmembrane region" description="Helical" evidence="1">
    <location>
        <begin position="224"/>
        <end position="246"/>
    </location>
</feature>
<accession>A0A165YEA9</accession>
<evidence type="ECO:0000256" key="1">
    <source>
        <dbReference type="SAM" id="Phobius"/>
    </source>
</evidence>
<keyword evidence="3" id="KW-1185">Reference proteome</keyword>
<name>A0A165YEA9_9AGAM</name>
<organism evidence="2 3">
    <name type="scientific">Athelia psychrophila</name>
    <dbReference type="NCBI Taxonomy" id="1759441"/>
    <lineage>
        <taxon>Eukaryota</taxon>
        <taxon>Fungi</taxon>
        <taxon>Dikarya</taxon>
        <taxon>Basidiomycota</taxon>
        <taxon>Agaricomycotina</taxon>
        <taxon>Agaricomycetes</taxon>
        <taxon>Agaricomycetidae</taxon>
        <taxon>Atheliales</taxon>
        <taxon>Atheliaceae</taxon>
        <taxon>Athelia</taxon>
    </lineage>
</organism>
<dbReference type="PANTHER" id="PTHR35043">
    <property type="entry name" value="TRANSCRIPTION FACTOR DOMAIN-CONTAINING PROTEIN"/>
    <property type="match status" value="1"/>
</dbReference>
<gene>
    <name evidence="2" type="ORF">FIBSPDRAFT_993388</name>
</gene>
<protein>
    <submittedName>
        <fullName evidence="2">Uncharacterized protein</fullName>
    </submittedName>
</protein>
<keyword evidence="1" id="KW-0812">Transmembrane</keyword>
<dbReference type="PANTHER" id="PTHR35043:SF7">
    <property type="entry name" value="TRANSCRIPTION FACTOR DOMAIN-CONTAINING PROTEIN"/>
    <property type="match status" value="1"/>
</dbReference>
<keyword evidence="1" id="KW-0472">Membrane</keyword>
<evidence type="ECO:0000313" key="3">
    <source>
        <dbReference type="Proteomes" id="UP000076532"/>
    </source>
</evidence>
<feature type="transmembrane region" description="Helical" evidence="1">
    <location>
        <begin position="252"/>
        <end position="274"/>
    </location>
</feature>
<sequence length="332" mass="37367">MEVRAFHMKAANKAQEYAQRAGAWKWKWYKFCAKYFLDDDLDWTVTHGFLVLMGGFYYLEPGENPHRLSPEEVEDCIKDGSLDLPTKSQVNDKSKSDAFSKTVASLQTIWFVAQSLARPIQQLPLTMLEVATVAYTLINVGLHGFWWSKPLNISQPFRVRRASLVRAPEPTPLTAPPESQGMLQTLLQTVMGSRDNDADLSQLRKVSTFYAGRATEWDILKADAIALVFAMLFGAIHCAAWSFAFPSHAENLIWRIASTAVVGVPAIYIFLLVLWACELKAVVKKLLFISLIAIPFYILARMVLLVLAFTTMRSLPLAALETVQWTTLIPHI</sequence>
<evidence type="ECO:0000313" key="2">
    <source>
        <dbReference type="EMBL" id="KZP09470.1"/>
    </source>
</evidence>
<dbReference type="AlphaFoldDB" id="A0A165YEA9"/>
<proteinExistence type="predicted"/>
<reference evidence="2 3" key="1">
    <citation type="journal article" date="2016" name="Mol. Biol. Evol.">
        <title>Comparative Genomics of Early-Diverging Mushroom-Forming Fungi Provides Insights into the Origins of Lignocellulose Decay Capabilities.</title>
        <authorList>
            <person name="Nagy L.G."/>
            <person name="Riley R."/>
            <person name="Tritt A."/>
            <person name="Adam C."/>
            <person name="Daum C."/>
            <person name="Floudas D."/>
            <person name="Sun H."/>
            <person name="Yadav J.S."/>
            <person name="Pangilinan J."/>
            <person name="Larsson K.H."/>
            <person name="Matsuura K."/>
            <person name="Barry K."/>
            <person name="Labutti K."/>
            <person name="Kuo R."/>
            <person name="Ohm R.A."/>
            <person name="Bhattacharya S.S."/>
            <person name="Shirouzu T."/>
            <person name="Yoshinaga Y."/>
            <person name="Martin F.M."/>
            <person name="Grigoriev I.V."/>
            <person name="Hibbett D.S."/>
        </authorList>
    </citation>
    <scope>NUCLEOTIDE SEQUENCE [LARGE SCALE GENOMIC DNA]</scope>
    <source>
        <strain evidence="2 3">CBS 109695</strain>
    </source>
</reference>
<dbReference type="Proteomes" id="UP000076532">
    <property type="component" value="Unassembled WGS sequence"/>
</dbReference>
<keyword evidence="1" id="KW-1133">Transmembrane helix</keyword>
<dbReference type="OrthoDB" id="9451547at2759"/>